<evidence type="ECO:0000256" key="2">
    <source>
        <dbReference type="SAM" id="MobiDB-lite"/>
    </source>
</evidence>
<keyword evidence="5" id="KW-1185">Reference proteome</keyword>
<evidence type="ECO:0000313" key="4">
    <source>
        <dbReference type="EMBL" id="KAD4585304.1"/>
    </source>
</evidence>
<reference evidence="4 5" key="1">
    <citation type="submission" date="2019-05" db="EMBL/GenBank/DDBJ databases">
        <title>Mikania micrantha, genome provides insights into the molecular mechanism of rapid growth.</title>
        <authorList>
            <person name="Liu B."/>
        </authorList>
    </citation>
    <scope>NUCLEOTIDE SEQUENCE [LARGE SCALE GENOMIC DNA]</scope>
    <source>
        <strain evidence="4">NLD-2019</strain>
        <tissue evidence="4">Leaf</tissue>
    </source>
</reference>
<dbReference type="InterPro" id="IPR050823">
    <property type="entry name" value="Plant_Ser_Thr_Prot_Kinase"/>
</dbReference>
<feature type="region of interest" description="Disordered" evidence="2">
    <location>
        <begin position="1"/>
        <end position="32"/>
    </location>
</feature>
<dbReference type="EMBL" id="SZYD01000012">
    <property type="protein sequence ID" value="KAD4585304.1"/>
    <property type="molecule type" value="Genomic_DNA"/>
</dbReference>
<feature type="compositionally biased region" description="Low complexity" evidence="2">
    <location>
        <begin position="14"/>
        <end position="25"/>
    </location>
</feature>
<dbReference type="GO" id="GO:0004672">
    <property type="term" value="F:protein kinase activity"/>
    <property type="evidence" value="ECO:0007669"/>
    <property type="project" value="InterPro"/>
</dbReference>
<dbReference type="GO" id="GO:0005524">
    <property type="term" value="F:ATP binding"/>
    <property type="evidence" value="ECO:0007669"/>
    <property type="project" value="UniProtKB-UniRule"/>
</dbReference>
<dbReference type="SUPFAM" id="SSF56112">
    <property type="entry name" value="Protein kinase-like (PK-like)"/>
    <property type="match status" value="1"/>
</dbReference>
<keyword evidence="1" id="KW-0067">ATP-binding</keyword>
<dbReference type="Gene3D" id="1.10.510.10">
    <property type="entry name" value="Transferase(Phosphotransferase) domain 1"/>
    <property type="match status" value="1"/>
</dbReference>
<accession>A0A5N6NC04</accession>
<evidence type="ECO:0000259" key="3">
    <source>
        <dbReference type="PROSITE" id="PS50011"/>
    </source>
</evidence>
<dbReference type="InterPro" id="IPR000719">
    <property type="entry name" value="Prot_kinase_dom"/>
</dbReference>
<dbReference type="PROSITE" id="PS00107">
    <property type="entry name" value="PROTEIN_KINASE_ATP"/>
    <property type="match status" value="1"/>
</dbReference>
<dbReference type="AlphaFoldDB" id="A0A5N6NC04"/>
<evidence type="ECO:0000256" key="1">
    <source>
        <dbReference type="PROSITE-ProRule" id="PRU10141"/>
    </source>
</evidence>
<protein>
    <recommendedName>
        <fullName evidence="3">Protein kinase domain-containing protein</fullName>
    </recommendedName>
</protein>
<name>A0A5N6NC04_9ASTR</name>
<evidence type="ECO:0000313" key="5">
    <source>
        <dbReference type="Proteomes" id="UP000326396"/>
    </source>
</evidence>
<dbReference type="OrthoDB" id="1936432at2759"/>
<comment type="caution">
    <text evidence="4">The sequence shown here is derived from an EMBL/GenBank/DDBJ whole genome shotgun (WGS) entry which is preliminary data.</text>
</comment>
<organism evidence="4 5">
    <name type="scientific">Mikania micrantha</name>
    <name type="common">bitter vine</name>
    <dbReference type="NCBI Taxonomy" id="192012"/>
    <lineage>
        <taxon>Eukaryota</taxon>
        <taxon>Viridiplantae</taxon>
        <taxon>Streptophyta</taxon>
        <taxon>Embryophyta</taxon>
        <taxon>Tracheophyta</taxon>
        <taxon>Spermatophyta</taxon>
        <taxon>Magnoliopsida</taxon>
        <taxon>eudicotyledons</taxon>
        <taxon>Gunneridae</taxon>
        <taxon>Pentapetalae</taxon>
        <taxon>asterids</taxon>
        <taxon>campanulids</taxon>
        <taxon>Asterales</taxon>
        <taxon>Asteraceae</taxon>
        <taxon>Asteroideae</taxon>
        <taxon>Heliantheae alliance</taxon>
        <taxon>Eupatorieae</taxon>
        <taxon>Mikania</taxon>
    </lineage>
</organism>
<dbReference type="InterPro" id="IPR017441">
    <property type="entry name" value="Protein_kinase_ATP_BS"/>
</dbReference>
<feature type="domain" description="Protein kinase" evidence="3">
    <location>
        <begin position="1"/>
        <end position="267"/>
    </location>
</feature>
<dbReference type="PANTHER" id="PTHR45621">
    <property type="entry name" value="OS01G0588500 PROTEIN-RELATED"/>
    <property type="match status" value="1"/>
</dbReference>
<dbReference type="InterPro" id="IPR011009">
    <property type="entry name" value="Kinase-like_dom_sf"/>
</dbReference>
<gene>
    <name evidence="4" type="ORF">E3N88_22905</name>
</gene>
<dbReference type="Pfam" id="PF00069">
    <property type="entry name" value="Pkinase"/>
    <property type="match status" value="1"/>
</dbReference>
<dbReference type="Proteomes" id="UP000326396">
    <property type="component" value="Linkage Group LG2"/>
</dbReference>
<proteinExistence type="predicted"/>
<dbReference type="PROSITE" id="PS50011">
    <property type="entry name" value="PROTEIN_KINASE_DOM"/>
    <property type="match status" value="1"/>
</dbReference>
<feature type="binding site" evidence="1">
    <location>
        <position position="112"/>
    </location>
    <ligand>
        <name>ATP</name>
        <dbReference type="ChEBI" id="CHEBI:30616"/>
    </ligand>
</feature>
<keyword evidence="1" id="KW-0547">Nucleotide-binding</keyword>
<dbReference type="Gene3D" id="3.30.200.20">
    <property type="entry name" value="Phosphorylase Kinase, domain 1"/>
    <property type="match status" value="1"/>
</dbReference>
<sequence length="278" mass="30280">MEDWEGVDELTKKGAGVESVSSSGVPTTPLQLGLDLHPSTRYNTDNIKLVQGDSKLARVKEFGFDELEKATKNFSPNLLLGEGGSGKVFLGWVDQDTIAPSKHGVGMSVAVKRLNQEGFQGYAEWMDFNAKIGGFGFADYGHATKETKVHTRIVGTYGYLDPECFITGQLSMKSDIYSFGVVLLESIAGRRALNFNPSNDNHNLVEWAIGIQSDEGNVQEIIDPRLEGNYPPQAASECAAVALRCIAVESKDRPSIEEVLQSLEKIYAGSVQVMEGKL</sequence>